<protein>
    <submittedName>
        <fullName evidence="2">Uncharacterized protein</fullName>
    </submittedName>
</protein>
<dbReference type="AlphaFoldDB" id="A0AAV4LLU2"/>
<comment type="caution">
    <text evidence="2">The sequence shown here is derived from an EMBL/GenBank/DDBJ whole genome shotgun (WGS) entry which is preliminary data.</text>
</comment>
<keyword evidence="3" id="KW-1185">Reference proteome</keyword>
<evidence type="ECO:0000313" key="3">
    <source>
        <dbReference type="Proteomes" id="UP001497744"/>
    </source>
</evidence>
<dbReference type="Proteomes" id="UP001497744">
    <property type="component" value="Unassembled WGS sequence"/>
</dbReference>
<dbReference type="RefSeq" id="XP_067713032.1">
    <property type="nucleotide sequence ID" value="XM_067856931.1"/>
</dbReference>
<proteinExistence type="predicted"/>
<feature type="region of interest" description="Disordered" evidence="1">
    <location>
        <begin position="114"/>
        <end position="185"/>
    </location>
</feature>
<organism evidence="2 3">
    <name type="scientific">Babesia caballi</name>
    <dbReference type="NCBI Taxonomy" id="5871"/>
    <lineage>
        <taxon>Eukaryota</taxon>
        <taxon>Sar</taxon>
        <taxon>Alveolata</taxon>
        <taxon>Apicomplexa</taxon>
        <taxon>Aconoidasida</taxon>
        <taxon>Piroplasmida</taxon>
        <taxon>Babesiidae</taxon>
        <taxon>Babesia</taxon>
    </lineage>
</organism>
<gene>
    <name evidence="2" type="ORF">BcabD6B2_03960</name>
</gene>
<evidence type="ECO:0000256" key="1">
    <source>
        <dbReference type="SAM" id="MobiDB-lite"/>
    </source>
</evidence>
<reference evidence="2 3" key="1">
    <citation type="submission" date="2021-06" db="EMBL/GenBank/DDBJ databases">
        <title>Genome sequence of Babesia caballi.</title>
        <authorList>
            <person name="Yamagishi J."/>
            <person name="Kidaka T."/>
            <person name="Ochi A."/>
        </authorList>
    </citation>
    <scope>NUCLEOTIDE SEQUENCE [LARGE SCALE GENOMIC DNA]</scope>
    <source>
        <strain evidence="2">USDA-D6B2</strain>
    </source>
</reference>
<sequence length="185" mass="19602">MVLIWAQNTGGWPSGGLPAISGEQYAETPALDTYQAATHSAVARRKSTAKYCSYKLATGSASEDDAQSRASFHLRCAAVRPALARPARCAQGNRRRDALDINANGCQNRQEALPHAGELRGGDSRESAAQPREAFRADDGSCGRSDAAEDCEGALLHAVDDGQADQGQKGRRGNRGVAEPLRGPR</sequence>
<dbReference type="GeneID" id="94192444"/>
<evidence type="ECO:0000313" key="2">
    <source>
        <dbReference type="EMBL" id="GIX60961.1"/>
    </source>
</evidence>
<name>A0AAV4LLU2_BABCB</name>
<feature type="compositionally biased region" description="Basic and acidic residues" evidence="1">
    <location>
        <begin position="117"/>
        <end position="126"/>
    </location>
</feature>
<dbReference type="EMBL" id="BPLF01000001">
    <property type="protein sequence ID" value="GIX60961.1"/>
    <property type="molecule type" value="Genomic_DNA"/>
</dbReference>
<accession>A0AAV4LLU2</accession>